<evidence type="ECO:0000256" key="3">
    <source>
        <dbReference type="PIRSR" id="PIRSR005384-1"/>
    </source>
</evidence>
<dbReference type="InterPro" id="IPR036569">
    <property type="entry name" value="RpiB_LacA_LacB_sf"/>
</dbReference>
<dbReference type="GO" id="GO:0019316">
    <property type="term" value="P:D-allose catabolic process"/>
    <property type="evidence" value="ECO:0007669"/>
    <property type="project" value="TreeGrafter"/>
</dbReference>
<feature type="binding site" evidence="4">
    <location>
        <begin position="10"/>
        <end position="11"/>
    </location>
    <ligand>
        <name>D-ribulose 5-phosphate</name>
        <dbReference type="ChEBI" id="CHEBI:58121"/>
    </ligand>
</feature>
<gene>
    <name evidence="5" type="ORF">BLX24_13245</name>
</gene>
<proteinExistence type="inferred from homology"/>
<evidence type="ECO:0000256" key="1">
    <source>
        <dbReference type="ARBA" id="ARBA00008754"/>
    </source>
</evidence>
<dbReference type="RefSeq" id="WP_071503645.1">
    <property type="nucleotide sequence ID" value="NZ_MORL01000006.1"/>
</dbReference>
<comment type="caution">
    <text evidence="5">The sequence shown here is derived from an EMBL/GenBank/DDBJ whole genome shotgun (WGS) entry which is preliminary data.</text>
</comment>
<dbReference type="AlphaFoldDB" id="A0A1S2VK20"/>
<dbReference type="NCBIfam" id="TIGR01120">
    <property type="entry name" value="rpiB"/>
    <property type="match status" value="1"/>
</dbReference>
<dbReference type="Gene3D" id="3.40.1400.10">
    <property type="entry name" value="Sugar-phosphate isomerase, RpiB/LacA/LacB"/>
    <property type="match status" value="1"/>
</dbReference>
<keyword evidence="2 5" id="KW-0413">Isomerase</keyword>
<dbReference type="PANTHER" id="PTHR30345:SF0">
    <property type="entry name" value="DNA DAMAGE-REPAIR_TOLERATION PROTEIN DRT102"/>
    <property type="match status" value="1"/>
</dbReference>
<dbReference type="GO" id="GO:0004751">
    <property type="term" value="F:ribose-5-phosphate isomerase activity"/>
    <property type="evidence" value="ECO:0007669"/>
    <property type="project" value="TreeGrafter"/>
</dbReference>
<sequence length="144" mass="15742">MDIRIAIGSDHAGFLYKEAIKNWLQEQGYQVEDFGTYSADSADYADFAHPVANAVESGSAQWGVLVCGSGQGVAMTANKHQGIRAALVWSPELAPLSRQHNNANVICVPERFVSLETAIESVRLFLATEFEGGRHERRVAKMSC</sequence>
<comment type="similarity">
    <text evidence="1">Belongs to the LacAB/RpiB family.</text>
</comment>
<dbReference type="PIRSF" id="PIRSF005384">
    <property type="entry name" value="RpiB_LacA_B"/>
    <property type="match status" value="1"/>
</dbReference>
<reference evidence="5 6" key="1">
    <citation type="submission" date="2016-10" db="EMBL/GenBank/DDBJ databases">
        <title>Arsenicibacter rosenii gen. nov., sp. nov., an efficient arsenic-methylating bacterium isolated from an arsenic-contaminated paddy soil.</title>
        <authorList>
            <person name="Huang K."/>
        </authorList>
    </citation>
    <scope>NUCLEOTIDE SEQUENCE [LARGE SCALE GENOMIC DNA]</scope>
    <source>
        <strain evidence="5 6">SM-1</strain>
    </source>
</reference>
<accession>A0A1S2VK20</accession>
<dbReference type="GO" id="GO:0009052">
    <property type="term" value="P:pentose-phosphate shunt, non-oxidative branch"/>
    <property type="evidence" value="ECO:0007669"/>
    <property type="project" value="TreeGrafter"/>
</dbReference>
<evidence type="ECO:0000256" key="2">
    <source>
        <dbReference type="ARBA" id="ARBA00023235"/>
    </source>
</evidence>
<dbReference type="EMBL" id="MORL01000006">
    <property type="protein sequence ID" value="OIN58536.1"/>
    <property type="molecule type" value="Genomic_DNA"/>
</dbReference>
<organism evidence="5 6">
    <name type="scientific">Arsenicibacter rosenii</name>
    <dbReference type="NCBI Taxonomy" id="1750698"/>
    <lineage>
        <taxon>Bacteria</taxon>
        <taxon>Pseudomonadati</taxon>
        <taxon>Bacteroidota</taxon>
        <taxon>Cytophagia</taxon>
        <taxon>Cytophagales</taxon>
        <taxon>Spirosomataceae</taxon>
        <taxon>Arsenicibacter</taxon>
    </lineage>
</organism>
<name>A0A1S2VK20_9BACT</name>
<feature type="binding site" evidence="4">
    <location>
        <position position="138"/>
    </location>
    <ligand>
        <name>D-ribulose 5-phosphate</name>
        <dbReference type="ChEBI" id="CHEBI:58121"/>
    </ligand>
</feature>
<dbReference type="PANTHER" id="PTHR30345">
    <property type="entry name" value="RIBOSE-5-PHOSPHATE ISOMERASE B"/>
    <property type="match status" value="1"/>
</dbReference>
<feature type="binding site" evidence="4">
    <location>
        <position position="111"/>
    </location>
    <ligand>
        <name>D-ribulose 5-phosphate</name>
        <dbReference type="ChEBI" id="CHEBI:58121"/>
    </ligand>
</feature>
<dbReference type="OrthoDB" id="1778624at2"/>
<evidence type="ECO:0000313" key="6">
    <source>
        <dbReference type="Proteomes" id="UP000181790"/>
    </source>
</evidence>
<dbReference type="NCBIfam" id="TIGR00689">
    <property type="entry name" value="rpiB_lacA_lacB"/>
    <property type="match status" value="1"/>
</dbReference>
<feature type="binding site" evidence="4">
    <location>
        <position position="134"/>
    </location>
    <ligand>
        <name>D-ribulose 5-phosphate</name>
        <dbReference type="ChEBI" id="CHEBI:58121"/>
    </ligand>
</feature>
<feature type="binding site" evidence="4">
    <location>
        <begin position="68"/>
        <end position="72"/>
    </location>
    <ligand>
        <name>D-ribulose 5-phosphate</name>
        <dbReference type="ChEBI" id="CHEBI:58121"/>
    </ligand>
</feature>
<keyword evidence="6" id="KW-1185">Reference proteome</keyword>
<dbReference type="Proteomes" id="UP000181790">
    <property type="component" value="Unassembled WGS sequence"/>
</dbReference>
<protein>
    <submittedName>
        <fullName evidence="5">Ribose 5-phosphate isomerase B</fullName>
    </submittedName>
</protein>
<feature type="active site" description="Proton donor" evidence="3">
    <location>
        <position position="100"/>
    </location>
</feature>
<dbReference type="NCBIfam" id="NF004051">
    <property type="entry name" value="PRK05571.1"/>
    <property type="match status" value="1"/>
</dbReference>
<dbReference type="Pfam" id="PF02502">
    <property type="entry name" value="LacAB_rpiB"/>
    <property type="match status" value="1"/>
</dbReference>
<dbReference type="InterPro" id="IPR003500">
    <property type="entry name" value="RpiB_LacA_LacB"/>
</dbReference>
<dbReference type="SUPFAM" id="SSF89623">
    <property type="entry name" value="Ribose/Galactose isomerase RpiB/AlsB"/>
    <property type="match status" value="1"/>
</dbReference>
<feature type="binding site" evidence="4">
    <location>
        <position position="101"/>
    </location>
    <ligand>
        <name>D-ribulose 5-phosphate</name>
        <dbReference type="ChEBI" id="CHEBI:58121"/>
    </ligand>
</feature>
<dbReference type="InterPro" id="IPR004785">
    <property type="entry name" value="RpiB"/>
</dbReference>
<evidence type="ECO:0000313" key="5">
    <source>
        <dbReference type="EMBL" id="OIN58536.1"/>
    </source>
</evidence>
<feature type="active site" description="Proton acceptor" evidence="3">
    <location>
        <position position="67"/>
    </location>
</feature>
<evidence type="ECO:0000256" key="4">
    <source>
        <dbReference type="PIRSR" id="PIRSR005384-2"/>
    </source>
</evidence>